<proteinExistence type="predicted"/>
<protein>
    <recommendedName>
        <fullName evidence="2">OmpA-like domain-containing protein</fullName>
    </recommendedName>
</protein>
<feature type="signal peptide" evidence="1">
    <location>
        <begin position="1"/>
        <end position="22"/>
    </location>
</feature>
<dbReference type="CDD" id="cd07185">
    <property type="entry name" value="OmpA_C-like"/>
    <property type="match status" value="1"/>
</dbReference>
<reference evidence="3 4" key="1">
    <citation type="journal article" date="2019" name="Int. J. Syst. Evol. Microbiol.">
        <title>The Global Catalogue of Microorganisms (GCM) 10K type strain sequencing project: providing services to taxonomists for standard genome sequencing and annotation.</title>
        <authorList>
            <consortium name="The Broad Institute Genomics Platform"/>
            <consortium name="The Broad Institute Genome Sequencing Center for Infectious Disease"/>
            <person name="Wu L."/>
            <person name="Ma J."/>
        </authorList>
    </citation>
    <scope>NUCLEOTIDE SEQUENCE [LARGE SCALE GENOMIC DNA]</scope>
    <source>
        <strain evidence="3 4">JCM 16083</strain>
    </source>
</reference>
<name>A0ABN1MSK0_9FLAO</name>
<sequence>MYNKMKKLILFLLICNCSSSYSQDSLYVGKSFVLPEVRYPVCISWGEEWAEKQFQEEYSSVFDSISQFLKSNNKIKFEIRFYTDSRGSDSANLVLSQRNADDWYSRLVKRGVDSSQLKSIGFGESTPRTVWVKDNIYYLDKSKDVQALPVVLTEHYINTFRKTDKRRYEMLHQLNRREELVITSIEK</sequence>
<evidence type="ECO:0000313" key="4">
    <source>
        <dbReference type="Proteomes" id="UP001501126"/>
    </source>
</evidence>
<dbReference type="Proteomes" id="UP001501126">
    <property type="component" value="Unassembled WGS sequence"/>
</dbReference>
<dbReference type="Gene3D" id="3.30.1330.60">
    <property type="entry name" value="OmpA-like domain"/>
    <property type="match status" value="1"/>
</dbReference>
<feature type="domain" description="OmpA-like" evidence="2">
    <location>
        <begin position="53"/>
        <end position="129"/>
    </location>
</feature>
<dbReference type="Pfam" id="PF00691">
    <property type="entry name" value="OmpA"/>
    <property type="match status" value="1"/>
</dbReference>
<evidence type="ECO:0000256" key="1">
    <source>
        <dbReference type="SAM" id="SignalP"/>
    </source>
</evidence>
<dbReference type="InterPro" id="IPR006665">
    <property type="entry name" value="OmpA-like"/>
</dbReference>
<gene>
    <name evidence="3" type="ORF">GCM10009118_27040</name>
</gene>
<evidence type="ECO:0000313" key="3">
    <source>
        <dbReference type="EMBL" id="GAA0876294.1"/>
    </source>
</evidence>
<keyword evidence="4" id="KW-1185">Reference proteome</keyword>
<feature type="chain" id="PRO_5046019123" description="OmpA-like domain-containing protein" evidence="1">
    <location>
        <begin position="23"/>
        <end position="187"/>
    </location>
</feature>
<keyword evidence="1" id="KW-0732">Signal</keyword>
<dbReference type="EMBL" id="BAAAFH010000022">
    <property type="protein sequence ID" value="GAA0876294.1"/>
    <property type="molecule type" value="Genomic_DNA"/>
</dbReference>
<organism evidence="3 4">
    <name type="scientific">Wandonia haliotis</name>
    <dbReference type="NCBI Taxonomy" id="574963"/>
    <lineage>
        <taxon>Bacteria</taxon>
        <taxon>Pseudomonadati</taxon>
        <taxon>Bacteroidota</taxon>
        <taxon>Flavobacteriia</taxon>
        <taxon>Flavobacteriales</taxon>
        <taxon>Crocinitomicaceae</taxon>
        <taxon>Wandonia</taxon>
    </lineage>
</organism>
<evidence type="ECO:0000259" key="2">
    <source>
        <dbReference type="Pfam" id="PF00691"/>
    </source>
</evidence>
<dbReference type="InterPro" id="IPR036737">
    <property type="entry name" value="OmpA-like_sf"/>
</dbReference>
<comment type="caution">
    <text evidence="3">The sequence shown here is derived from an EMBL/GenBank/DDBJ whole genome shotgun (WGS) entry which is preliminary data.</text>
</comment>
<accession>A0ABN1MSK0</accession>
<dbReference type="SUPFAM" id="SSF103088">
    <property type="entry name" value="OmpA-like"/>
    <property type="match status" value="1"/>
</dbReference>